<dbReference type="OrthoDB" id="6421848at2759"/>
<evidence type="ECO:0000313" key="2">
    <source>
        <dbReference type="Proteomes" id="UP000499080"/>
    </source>
</evidence>
<dbReference type="Proteomes" id="UP000499080">
    <property type="component" value="Unassembled WGS sequence"/>
</dbReference>
<accession>A0A4Y2GBL6</accession>
<proteinExistence type="predicted"/>
<organism evidence="1 2">
    <name type="scientific">Araneus ventricosus</name>
    <name type="common">Orbweaver spider</name>
    <name type="synonym">Epeira ventricosa</name>
    <dbReference type="NCBI Taxonomy" id="182803"/>
    <lineage>
        <taxon>Eukaryota</taxon>
        <taxon>Metazoa</taxon>
        <taxon>Ecdysozoa</taxon>
        <taxon>Arthropoda</taxon>
        <taxon>Chelicerata</taxon>
        <taxon>Arachnida</taxon>
        <taxon>Araneae</taxon>
        <taxon>Araneomorphae</taxon>
        <taxon>Entelegynae</taxon>
        <taxon>Araneoidea</taxon>
        <taxon>Araneidae</taxon>
        <taxon>Araneus</taxon>
    </lineage>
</organism>
<keyword evidence="2" id="KW-1185">Reference proteome</keyword>
<reference evidence="1 2" key="1">
    <citation type="journal article" date="2019" name="Sci. Rep.">
        <title>Orb-weaving spider Araneus ventricosus genome elucidates the spidroin gene catalogue.</title>
        <authorList>
            <person name="Kono N."/>
            <person name="Nakamura H."/>
            <person name="Ohtoshi R."/>
            <person name="Moran D.A.P."/>
            <person name="Shinohara A."/>
            <person name="Yoshida Y."/>
            <person name="Fujiwara M."/>
            <person name="Mori M."/>
            <person name="Tomita M."/>
            <person name="Arakawa K."/>
        </authorList>
    </citation>
    <scope>NUCLEOTIDE SEQUENCE [LARGE SCALE GENOMIC DNA]</scope>
</reference>
<dbReference type="EMBL" id="BGPR01001305">
    <property type="protein sequence ID" value="GBM50587.1"/>
    <property type="molecule type" value="Genomic_DNA"/>
</dbReference>
<sequence length="195" mass="22878">MNGSMDDSPENTIEDELDHKFARDIIRFVLSEIMLGLHWIPTGMFAKQDADSPFTPEFKDAVVKELDNNGHNIHLIYDIYFPDKSLVKSTHYSVCWIMKCEFVRRNFDKEYFLKFCVVLANYAGLSYLYGAQNAPAESYTLLLLYIRELKLLRKVGDKFWNMMQKWLNGQETVEDEFDYLNALEDASEESHQMED</sequence>
<evidence type="ECO:0000313" key="1">
    <source>
        <dbReference type="EMBL" id="GBM50587.1"/>
    </source>
</evidence>
<protein>
    <submittedName>
        <fullName evidence="1">Uncharacterized protein</fullName>
    </submittedName>
</protein>
<comment type="caution">
    <text evidence="1">The sequence shown here is derived from an EMBL/GenBank/DDBJ whole genome shotgun (WGS) entry which is preliminary data.</text>
</comment>
<dbReference type="AlphaFoldDB" id="A0A4Y2GBL6"/>
<name>A0A4Y2GBL6_ARAVE</name>
<gene>
    <name evidence="1" type="ORF">AVEN_70228_1</name>
</gene>